<protein>
    <submittedName>
        <fullName evidence="1">Uncharacterized protein</fullName>
    </submittedName>
</protein>
<evidence type="ECO:0000313" key="2">
    <source>
        <dbReference type="Proteomes" id="UP000641932"/>
    </source>
</evidence>
<reference evidence="1" key="1">
    <citation type="journal article" date="2014" name="Int. J. Syst. Evol. Microbiol.">
        <title>Complete genome sequence of Corynebacterium casei LMG S-19264T (=DSM 44701T), isolated from a smear-ripened cheese.</title>
        <authorList>
            <consortium name="US DOE Joint Genome Institute (JGI-PGF)"/>
            <person name="Walter F."/>
            <person name="Albersmeier A."/>
            <person name="Kalinowski J."/>
            <person name="Ruckert C."/>
        </authorList>
    </citation>
    <scope>NUCLEOTIDE SEQUENCE</scope>
    <source>
        <strain evidence="1">CGMCC 4.7201</strain>
    </source>
</reference>
<proteinExistence type="predicted"/>
<dbReference type="Proteomes" id="UP000641932">
    <property type="component" value="Unassembled WGS sequence"/>
</dbReference>
<evidence type="ECO:0000313" key="1">
    <source>
        <dbReference type="EMBL" id="GGO85718.1"/>
    </source>
</evidence>
<sequence length="54" mass="5764">MAALAWLIIPVVATLLAAAWGAWAARNRSTGDARSLAGFDRFREVMSESSSDPV</sequence>
<organism evidence="1 2">
    <name type="scientific">Wenjunlia tyrosinilytica</name>
    <dbReference type="NCBI Taxonomy" id="1544741"/>
    <lineage>
        <taxon>Bacteria</taxon>
        <taxon>Bacillati</taxon>
        <taxon>Actinomycetota</taxon>
        <taxon>Actinomycetes</taxon>
        <taxon>Kitasatosporales</taxon>
        <taxon>Streptomycetaceae</taxon>
        <taxon>Wenjunlia</taxon>
    </lineage>
</organism>
<keyword evidence="2" id="KW-1185">Reference proteome</keyword>
<dbReference type="AlphaFoldDB" id="A0A917ZLE3"/>
<accession>A0A917ZLE3</accession>
<dbReference type="EMBL" id="BMMS01000007">
    <property type="protein sequence ID" value="GGO85718.1"/>
    <property type="molecule type" value="Genomic_DNA"/>
</dbReference>
<name>A0A917ZLE3_9ACTN</name>
<comment type="caution">
    <text evidence="1">The sequence shown here is derived from an EMBL/GenBank/DDBJ whole genome shotgun (WGS) entry which is preliminary data.</text>
</comment>
<gene>
    <name evidence="1" type="ORF">GCM10012280_20150</name>
</gene>
<dbReference type="RefSeq" id="WP_189131216.1">
    <property type="nucleotide sequence ID" value="NZ_BMMS01000007.1"/>
</dbReference>
<reference evidence="1" key="2">
    <citation type="submission" date="2020-09" db="EMBL/GenBank/DDBJ databases">
        <authorList>
            <person name="Sun Q."/>
            <person name="Zhou Y."/>
        </authorList>
    </citation>
    <scope>NUCLEOTIDE SEQUENCE</scope>
    <source>
        <strain evidence="1">CGMCC 4.7201</strain>
    </source>
</reference>